<organism evidence="1 2">
    <name type="scientific">Leminorella richardii</name>
    <dbReference type="NCBI Taxonomy" id="158841"/>
    <lineage>
        <taxon>Bacteria</taxon>
        <taxon>Pseudomonadati</taxon>
        <taxon>Pseudomonadota</taxon>
        <taxon>Gammaproteobacteria</taxon>
        <taxon>Enterobacterales</taxon>
        <taxon>Budviciaceae</taxon>
        <taxon>Leminorella</taxon>
    </lineage>
</organism>
<dbReference type="Proteomes" id="UP000249005">
    <property type="component" value="Chromosome 1"/>
</dbReference>
<evidence type="ECO:0000313" key="1">
    <source>
        <dbReference type="EMBL" id="SQI44144.1"/>
    </source>
</evidence>
<gene>
    <name evidence="1" type="ORF">NCTC12151_03478</name>
</gene>
<sequence length="74" mass="7813">MINISTLRNPLSSAIEELLGLIKRICAAQNISFFIAGATAREILLHHVHARSAGVVLAMLISPLLSMAGNGSMS</sequence>
<reference evidence="1 2" key="1">
    <citation type="submission" date="2018-06" db="EMBL/GenBank/DDBJ databases">
        <authorList>
            <consortium name="Pathogen Informatics"/>
            <person name="Doyle S."/>
        </authorList>
    </citation>
    <scope>NUCLEOTIDE SEQUENCE [LARGE SCALE GENOMIC DNA]</scope>
    <source>
        <strain evidence="1 2">NCTC12151</strain>
    </source>
</reference>
<accession>A0A2X4Y6M6</accession>
<dbReference type="KEGG" id="lri:NCTC12151_03478"/>
<protein>
    <submittedName>
        <fullName evidence="1">Uncharacterized protein conserved in bacteria</fullName>
    </submittedName>
</protein>
<dbReference type="EMBL" id="LS483470">
    <property type="protein sequence ID" value="SQI44144.1"/>
    <property type="molecule type" value="Genomic_DNA"/>
</dbReference>
<name>A0A2X4Y6M6_9GAMM</name>
<keyword evidence="2" id="KW-1185">Reference proteome</keyword>
<evidence type="ECO:0000313" key="2">
    <source>
        <dbReference type="Proteomes" id="UP000249005"/>
    </source>
</evidence>
<dbReference type="AlphaFoldDB" id="A0A2X4Y6M6"/>
<proteinExistence type="predicted"/>